<evidence type="ECO:0000256" key="1">
    <source>
        <dbReference type="SAM" id="SignalP"/>
    </source>
</evidence>
<comment type="caution">
    <text evidence="2">The sequence shown here is derived from an EMBL/GenBank/DDBJ whole genome shotgun (WGS) entry which is preliminary data.</text>
</comment>
<feature type="signal peptide" evidence="1">
    <location>
        <begin position="1"/>
        <end position="19"/>
    </location>
</feature>
<proteinExistence type="predicted"/>
<sequence>MSAFAAVLVLFACAAAAEGANNSAAEQRIRKAGDAIPAVLLQQWTATLTAQRKQVAALKDAVTKGQTQEIKGALDKAFAQLDTWLAKSNSLADALKKRQGEEVKNLVNKYITVLRKLETSQAAAVANEQQVQQVRKDKMALLTNWENHVIQINGEYRRGYVNAFKSVTQQAAGKKPAVRKALRAAFQRLLGTAVKGQEENIALLTTKQAPLVEQFALLAGKILIELVVAGQAAQI</sequence>
<feature type="chain" id="PRO_5042239915" evidence="1">
    <location>
        <begin position="20"/>
        <end position="235"/>
    </location>
</feature>
<protein>
    <submittedName>
        <fullName evidence="2">Mitochondrial intermediate peptidase</fullName>
    </submittedName>
</protein>
<evidence type="ECO:0000313" key="2">
    <source>
        <dbReference type="EMBL" id="KAK3914540.1"/>
    </source>
</evidence>
<dbReference type="Proteomes" id="UP001219518">
    <property type="component" value="Unassembled WGS sequence"/>
</dbReference>
<reference evidence="2" key="1">
    <citation type="submission" date="2021-07" db="EMBL/GenBank/DDBJ databases">
        <authorList>
            <person name="Catto M.A."/>
            <person name="Jacobson A."/>
            <person name="Kennedy G."/>
            <person name="Labadie P."/>
            <person name="Hunt B.G."/>
            <person name="Srinivasan R."/>
        </authorList>
    </citation>
    <scope>NUCLEOTIDE SEQUENCE</scope>
    <source>
        <strain evidence="2">PL_HMW_Pooled</strain>
        <tissue evidence="2">Head</tissue>
    </source>
</reference>
<reference evidence="2" key="2">
    <citation type="journal article" date="2023" name="BMC Genomics">
        <title>Pest status, molecular evolution, and epigenetic factors derived from the genome assembly of Frankliniella fusca, a thysanopteran phytovirus vector.</title>
        <authorList>
            <person name="Catto M.A."/>
            <person name="Labadie P.E."/>
            <person name="Jacobson A.L."/>
            <person name="Kennedy G.G."/>
            <person name="Srinivasan R."/>
            <person name="Hunt B.G."/>
        </authorList>
    </citation>
    <scope>NUCLEOTIDE SEQUENCE</scope>
    <source>
        <strain evidence="2">PL_HMW_Pooled</strain>
    </source>
</reference>
<accession>A0AAE1LCL3</accession>
<organism evidence="2 3">
    <name type="scientific">Frankliniella fusca</name>
    <dbReference type="NCBI Taxonomy" id="407009"/>
    <lineage>
        <taxon>Eukaryota</taxon>
        <taxon>Metazoa</taxon>
        <taxon>Ecdysozoa</taxon>
        <taxon>Arthropoda</taxon>
        <taxon>Hexapoda</taxon>
        <taxon>Insecta</taxon>
        <taxon>Pterygota</taxon>
        <taxon>Neoptera</taxon>
        <taxon>Paraneoptera</taxon>
        <taxon>Thysanoptera</taxon>
        <taxon>Terebrantia</taxon>
        <taxon>Thripoidea</taxon>
        <taxon>Thripidae</taxon>
        <taxon>Frankliniella</taxon>
    </lineage>
</organism>
<gene>
    <name evidence="2" type="ORF">KUF71_005336</name>
</gene>
<dbReference type="EMBL" id="JAHWGI010000383">
    <property type="protein sequence ID" value="KAK3914540.1"/>
    <property type="molecule type" value="Genomic_DNA"/>
</dbReference>
<name>A0AAE1LCL3_9NEOP</name>
<keyword evidence="3" id="KW-1185">Reference proteome</keyword>
<dbReference type="AlphaFoldDB" id="A0AAE1LCL3"/>
<keyword evidence="1" id="KW-0732">Signal</keyword>
<evidence type="ECO:0000313" key="3">
    <source>
        <dbReference type="Proteomes" id="UP001219518"/>
    </source>
</evidence>